<evidence type="ECO:0000256" key="4">
    <source>
        <dbReference type="ARBA" id="ARBA00022725"/>
    </source>
</evidence>
<dbReference type="PRINTS" id="PR00245">
    <property type="entry name" value="OLFACTORYR"/>
</dbReference>
<evidence type="ECO:0000256" key="6">
    <source>
        <dbReference type="ARBA" id="ARBA00023040"/>
    </source>
</evidence>
<sequence length="351" mass="39006">MYFLLAVTTAEEILLFIMSYDRYVAICLPLHYHQILSRRNCLLITVGIWAAAVINSLLIVISAMNMSSCHSNVIHQFFCDFKSLTMTTCTGTLMFFMVTSVEILIFVFTPFMCTVISYVNIFSIIFKMTSKDQSKKSFSTCSSHITVVSLYYGAGLIGNLIPSYSDVLDLGFSIIYTNIVPMINPIIYSLQNSNVQTALLGLCYWRKIPAKTAAIASPRGAQEKKEGVPWEETIKVAPEVLTAPSDYCCGRTICPKAENLPLSCNGGNQGKKELDPQEMEEQRGSAIADPGEGMMTKGYPSGEEVILACPRQPEEDCCEFCWQAPSCGHEWYFGWFCPWASSGGCEWSCGF</sequence>
<organism evidence="12 13">
    <name type="scientific">Ranitomeya imitator</name>
    <name type="common">mimic poison frog</name>
    <dbReference type="NCBI Taxonomy" id="111125"/>
    <lineage>
        <taxon>Eukaryota</taxon>
        <taxon>Metazoa</taxon>
        <taxon>Chordata</taxon>
        <taxon>Craniata</taxon>
        <taxon>Vertebrata</taxon>
        <taxon>Euteleostomi</taxon>
        <taxon>Amphibia</taxon>
        <taxon>Batrachia</taxon>
        <taxon>Anura</taxon>
        <taxon>Neobatrachia</taxon>
        <taxon>Hyloidea</taxon>
        <taxon>Dendrobatidae</taxon>
        <taxon>Dendrobatinae</taxon>
        <taxon>Ranitomeya</taxon>
    </lineage>
</organism>
<reference evidence="12" key="1">
    <citation type="submission" date="2023-07" db="EMBL/GenBank/DDBJ databases">
        <authorList>
            <person name="Stuckert A."/>
        </authorList>
    </citation>
    <scope>NUCLEOTIDE SEQUENCE</scope>
</reference>
<name>A0ABN9MBI5_9NEOB</name>
<evidence type="ECO:0000256" key="5">
    <source>
        <dbReference type="ARBA" id="ARBA00022989"/>
    </source>
</evidence>
<dbReference type="InterPro" id="IPR017452">
    <property type="entry name" value="GPCR_Rhodpsn_7TM"/>
</dbReference>
<protein>
    <recommendedName>
        <fullName evidence="11">G-protein coupled receptors family 1 profile domain-containing protein</fullName>
    </recommendedName>
</protein>
<evidence type="ECO:0000256" key="3">
    <source>
        <dbReference type="ARBA" id="ARBA00022692"/>
    </source>
</evidence>
<dbReference type="PRINTS" id="PR00237">
    <property type="entry name" value="GPCRRHODOPSN"/>
</dbReference>
<feature type="transmembrane region" description="Helical" evidence="10">
    <location>
        <begin position="103"/>
        <end position="126"/>
    </location>
</feature>
<keyword evidence="6" id="KW-0297">G-protein coupled receptor</keyword>
<keyword evidence="2" id="KW-1003">Cell membrane</keyword>
<dbReference type="EMBL" id="CAUEEQ010053345">
    <property type="protein sequence ID" value="CAJ0961691.1"/>
    <property type="molecule type" value="Genomic_DNA"/>
</dbReference>
<evidence type="ECO:0000313" key="12">
    <source>
        <dbReference type="EMBL" id="CAJ0961691.1"/>
    </source>
</evidence>
<dbReference type="PANTHER" id="PTHR26452">
    <property type="entry name" value="OLFACTORY RECEPTOR"/>
    <property type="match status" value="1"/>
</dbReference>
<gene>
    <name evidence="12" type="ORF">RIMI_LOCUS17903695</name>
</gene>
<dbReference type="Pfam" id="PF13853">
    <property type="entry name" value="7tm_4"/>
    <property type="match status" value="1"/>
</dbReference>
<evidence type="ECO:0000256" key="2">
    <source>
        <dbReference type="ARBA" id="ARBA00022475"/>
    </source>
</evidence>
<evidence type="ECO:0000256" key="8">
    <source>
        <dbReference type="ARBA" id="ARBA00023170"/>
    </source>
</evidence>
<evidence type="ECO:0000256" key="1">
    <source>
        <dbReference type="ARBA" id="ARBA00004651"/>
    </source>
</evidence>
<comment type="caution">
    <text evidence="12">The sequence shown here is derived from an EMBL/GenBank/DDBJ whole genome shotgun (WGS) entry which is preliminary data.</text>
</comment>
<dbReference type="InterPro" id="IPR050516">
    <property type="entry name" value="Olfactory_GPCR"/>
</dbReference>
<keyword evidence="9" id="KW-0807">Transducer</keyword>
<accession>A0ABN9MBI5</accession>
<feature type="domain" description="G-protein coupled receptors family 1 profile" evidence="11">
    <location>
        <begin position="1"/>
        <end position="188"/>
    </location>
</feature>
<evidence type="ECO:0000259" key="11">
    <source>
        <dbReference type="PROSITE" id="PS50262"/>
    </source>
</evidence>
<dbReference type="InterPro" id="IPR000725">
    <property type="entry name" value="Olfact_rcpt"/>
</dbReference>
<evidence type="ECO:0000256" key="9">
    <source>
        <dbReference type="ARBA" id="ARBA00023224"/>
    </source>
</evidence>
<proteinExistence type="predicted"/>
<evidence type="ECO:0000313" key="13">
    <source>
        <dbReference type="Proteomes" id="UP001176940"/>
    </source>
</evidence>
<evidence type="ECO:0000256" key="10">
    <source>
        <dbReference type="SAM" id="Phobius"/>
    </source>
</evidence>
<comment type="subcellular location">
    <subcellularLocation>
        <location evidence="1">Cell membrane</location>
        <topology evidence="1">Multi-pass membrane protein</topology>
    </subcellularLocation>
</comment>
<evidence type="ECO:0000256" key="7">
    <source>
        <dbReference type="ARBA" id="ARBA00023136"/>
    </source>
</evidence>
<keyword evidence="7 10" id="KW-0472">Membrane</keyword>
<dbReference type="Gene3D" id="1.20.1070.10">
    <property type="entry name" value="Rhodopsin 7-helix transmembrane proteins"/>
    <property type="match status" value="1"/>
</dbReference>
<keyword evidence="4" id="KW-0716">Sensory transduction</keyword>
<dbReference type="InterPro" id="IPR000276">
    <property type="entry name" value="GPCR_Rhodpsn"/>
</dbReference>
<keyword evidence="13" id="KW-1185">Reference proteome</keyword>
<keyword evidence="3 10" id="KW-0812">Transmembrane</keyword>
<keyword evidence="8" id="KW-0675">Receptor</keyword>
<feature type="transmembrane region" description="Helical" evidence="10">
    <location>
        <begin position="42"/>
        <end position="64"/>
    </location>
</feature>
<dbReference type="PROSITE" id="PS50262">
    <property type="entry name" value="G_PROTEIN_RECEP_F1_2"/>
    <property type="match status" value="1"/>
</dbReference>
<dbReference type="SUPFAM" id="SSF81321">
    <property type="entry name" value="Family A G protein-coupled receptor-like"/>
    <property type="match status" value="1"/>
</dbReference>
<keyword evidence="4" id="KW-0552">Olfaction</keyword>
<dbReference type="Proteomes" id="UP001176940">
    <property type="component" value="Unassembled WGS sequence"/>
</dbReference>
<keyword evidence="5 10" id="KW-1133">Transmembrane helix</keyword>